<dbReference type="AlphaFoldDB" id="A0A8H3IVJ8"/>
<accession>A0A8H3IVJ8</accession>
<dbReference type="SUPFAM" id="SSF52540">
    <property type="entry name" value="P-loop containing nucleoside triphosphate hydrolases"/>
    <property type="match status" value="1"/>
</dbReference>
<dbReference type="Pfam" id="PF25053">
    <property type="entry name" value="DUF7791"/>
    <property type="match status" value="1"/>
</dbReference>
<dbReference type="PANTHER" id="PTHR10039:SF5">
    <property type="entry name" value="NACHT DOMAIN-CONTAINING PROTEIN"/>
    <property type="match status" value="1"/>
</dbReference>
<dbReference type="OrthoDB" id="443402at2759"/>
<feature type="domain" description="Nephrocystin 3-like N-terminal" evidence="2">
    <location>
        <begin position="270"/>
        <end position="436"/>
    </location>
</feature>
<feature type="domain" description="DUF7791" evidence="3">
    <location>
        <begin position="547"/>
        <end position="688"/>
    </location>
</feature>
<evidence type="ECO:0008006" key="6">
    <source>
        <dbReference type="Google" id="ProtNLM"/>
    </source>
</evidence>
<dbReference type="InterPro" id="IPR056693">
    <property type="entry name" value="DUF7791"/>
</dbReference>
<evidence type="ECO:0000313" key="5">
    <source>
        <dbReference type="Proteomes" id="UP000664521"/>
    </source>
</evidence>
<dbReference type="Pfam" id="PF24883">
    <property type="entry name" value="NPHP3_N"/>
    <property type="match status" value="1"/>
</dbReference>
<dbReference type="EMBL" id="CAJPDS010000073">
    <property type="protein sequence ID" value="CAF9934253.1"/>
    <property type="molecule type" value="Genomic_DNA"/>
</dbReference>
<comment type="caution">
    <text evidence="4">The sequence shown here is derived from an EMBL/GenBank/DDBJ whole genome shotgun (WGS) entry which is preliminary data.</text>
</comment>
<evidence type="ECO:0000259" key="3">
    <source>
        <dbReference type="Pfam" id="PF25053"/>
    </source>
</evidence>
<dbReference type="Proteomes" id="UP000664521">
    <property type="component" value="Unassembled WGS sequence"/>
</dbReference>
<keyword evidence="1" id="KW-0677">Repeat</keyword>
<dbReference type="Gene3D" id="3.40.50.300">
    <property type="entry name" value="P-loop containing nucleotide triphosphate hydrolases"/>
    <property type="match status" value="1"/>
</dbReference>
<keyword evidence="5" id="KW-1185">Reference proteome</keyword>
<dbReference type="PANTHER" id="PTHR10039">
    <property type="entry name" value="AMELOGENIN"/>
    <property type="match status" value="1"/>
</dbReference>
<protein>
    <recommendedName>
        <fullName evidence="6">NACHT domain-containing protein</fullName>
    </recommendedName>
</protein>
<evidence type="ECO:0000259" key="2">
    <source>
        <dbReference type="Pfam" id="PF24883"/>
    </source>
</evidence>
<reference evidence="4" key="1">
    <citation type="submission" date="2021-03" db="EMBL/GenBank/DDBJ databases">
        <authorList>
            <person name="Tagirdzhanova G."/>
        </authorList>
    </citation>
    <scope>NUCLEOTIDE SEQUENCE</scope>
</reference>
<dbReference type="InterPro" id="IPR056884">
    <property type="entry name" value="NPHP3-like_N"/>
</dbReference>
<proteinExistence type="predicted"/>
<gene>
    <name evidence="4" type="ORF">HETSPECPRED_009159</name>
</gene>
<name>A0A8H3IVJ8_9LECA</name>
<dbReference type="InterPro" id="IPR027417">
    <property type="entry name" value="P-loop_NTPase"/>
</dbReference>
<evidence type="ECO:0000313" key="4">
    <source>
        <dbReference type="EMBL" id="CAF9934253.1"/>
    </source>
</evidence>
<sequence>MEPLSALSLVAAVIQFVDFGGNLLSESHQIYKSASGASSENAVLEDIYGNLSRLADKMKVSSGLTAQNSSKEEEALGKLATSCKDMADDLMVTIEELKVKGDTHRKWKSFRSALKTVGKKSYIEELRRRLDNFSLQLTVQLAAIIRDQQSQVLGDISSLTQESRRMQTDHKNELEKITETLTSTRQSIGFTENANLSQTQTAKLAAALCMAALAATDMATEHKILKSLYFKTLTARQTKIVKAHEETFDWILKHSSTSFSSKSKSKRSEVRFVDWLRSDSGIYWISGKPGSGKSTLMKYLSDNPKVEENLRVWAGDIKLVIASFYFWNAGNSMQKSQEGLLQSLIFEVLRKCPSLIKSVCPDRWDSTERNTIYDTSWNLPELAQVMTNLISQTSMPVKFCFFIDGLDEYEGDHHEVIRVLDVINSNSNIKICLSSRPWNVFEDAFGQDPTRKLYMQDLTRGDIEIYVRSKLENHRAFRLRVSDQEDYQNLVVRTVNKSDGVFLWVFLVVRSLLEGLTNEDSIRTLEARLDSLPADLEDYFGHILEKVDMVYRRDMARTFQETLQATEPLTLIMHSYLDESDAHHALRMDGAPMDNYDMYTRTSQMRRRINGRCKGLLEPCFDPSLTTFWGHKVEFLHRTVRDYLLTKDMQSMLEKYMGTEGSSFSANKSLCRGYLALVKCMPRGEDQRSLLRLQIENLLYHARQAEKQTEMSDRELLDNLEWTIEDWDPPNSYPPLPLKIFQQRSASNTLVSDLYASVSVFQLAVAYGLDIYVAEKLSDVQSFGPALGYALHTHFTPVHGDLDNNSMVQLLLTRSCGSDSSNYKHYFLTNPSNAYCNTVWGDWLMGAAKDHTAAAENRQQSAHRLQTLQILLHYGAQPNITNSVGSSTLWKELLKYVDSRGRLSAEESTYLYQILDALITHGADPDVEIKNENAYYANTTLQTATAKFPKRLNDALLSRARQSKETARRKPDLDRGSWNLRISWPQCCGHRKRNSVVLRY</sequence>
<evidence type="ECO:0000256" key="1">
    <source>
        <dbReference type="ARBA" id="ARBA00022737"/>
    </source>
</evidence>
<organism evidence="4 5">
    <name type="scientific">Heterodermia speciosa</name>
    <dbReference type="NCBI Taxonomy" id="116794"/>
    <lineage>
        <taxon>Eukaryota</taxon>
        <taxon>Fungi</taxon>
        <taxon>Dikarya</taxon>
        <taxon>Ascomycota</taxon>
        <taxon>Pezizomycotina</taxon>
        <taxon>Lecanoromycetes</taxon>
        <taxon>OSLEUM clade</taxon>
        <taxon>Lecanoromycetidae</taxon>
        <taxon>Caliciales</taxon>
        <taxon>Physciaceae</taxon>
        <taxon>Heterodermia</taxon>
    </lineage>
</organism>